<sequence length="874" mass="95354">MRKRSLIQAVEQSADESPSEAQASEEVVEESSNMEEDVFEEEWIEEPELPRHYGWVIPALAFVAVAGWTGFFLWAHQATILTRPAPGEAIDLIVQWTIPVLFVISLWLLAMRNSTREARRFSEVAHSLSLHSAELETRLARVNRELSLAREFLSSQSRELDYLGRTATERLSEHADRLQALVGENGERVESIASVSVTALENMGKLRDNLPVIANSAKDVSNQIGSAGRTAQSQLDELVDGFERLNEFGAASERQVSSLRERVDAALEAFTAQADQLAAITDQRFAELRERSESFRGELDSREVDALAAIRSRFEALQSELAELDAAAEAERAAAIDSLSERLATLRDEAVQAGATIRDGEAHALTAWRNQIEALQQRLRDAVAEVERIDEAALAAANAKLAALAAEAEAVDARVAERNRAFAAETAERQSAFAEAEEQAETRLTERLAALDEAIAERRAAQAEQLSIMAAEGEELAERIEALGAIFQTISEQGRAAGTDLSNGISELSAKLAESREALDGTDSAVASLTDASVRLLELIQASAKHSREDLPEAMEASEARLAGIEHRAEEVKALLDQARAAGEALTASMEAAESRSRDAIDGVEAFQARFGETSAGHADSIDGLRASVSALGEESAALSDKAQGELRDAIAALEASAREALAAIEDEQAQRIARIAERVGEQSAAAIDRALREHTAEAITALDKATGRSAEAGREVTRQLRDQLAKVNELTGNLENRIAHARERATEEVDNDFSRRVALITESLNSNAIDIAKAISTEVTDTAWASYLRGDRGIFTRRAVRLIDNTEAREIAELYDADHDFREHVSRYIHDFEAMLRTMLSTRDGHAVSVTLLSSDMGKLYVVLAQALERLRQ</sequence>
<organism evidence="4 5">
    <name type="scientific">Qipengyuania mesophila</name>
    <dbReference type="NCBI Taxonomy" id="2867246"/>
    <lineage>
        <taxon>Bacteria</taxon>
        <taxon>Pseudomonadati</taxon>
        <taxon>Pseudomonadota</taxon>
        <taxon>Alphaproteobacteria</taxon>
        <taxon>Sphingomonadales</taxon>
        <taxon>Erythrobacteraceae</taxon>
        <taxon>Qipengyuania</taxon>
    </lineage>
</organism>
<protein>
    <submittedName>
        <fullName evidence="4">ATPase</fullName>
    </submittedName>
</protein>
<keyword evidence="3" id="KW-1133">Transmembrane helix</keyword>
<evidence type="ECO:0000256" key="1">
    <source>
        <dbReference type="SAM" id="Coils"/>
    </source>
</evidence>
<accession>A0ABS7JYR6</accession>
<dbReference type="RefSeq" id="WP_221603989.1">
    <property type="nucleotide sequence ID" value="NZ_JAIGNU010000004.1"/>
</dbReference>
<keyword evidence="5" id="KW-1185">Reference proteome</keyword>
<dbReference type="Proteomes" id="UP000782554">
    <property type="component" value="Unassembled WGS sequence"/>
</dbReference>
<name>A0ABS7JYR6_9SPHN</name>
<evidence type="ECO:0000313" key="5">
    <source>
        <dbReference type="Proteomes" id="UP000782554"/>
    </source>
</evidence>
<feature type="coiled-coil region" evidence="1">
    <location>
        <begin position="307"/>
        <end position="454"/>
    </location>
</feature>
<keyword evidence="1" id="KW-0175">Coiled coil</keyword>
<proteinExistence type="predicted"/>
<keyword evidence="3" id="KW-0472">Membrane</keyword>
<comment type="caution">
    <text evidence="4">The sequence shown here is derived from an EMBL/GenBank/DDBJ whole genome shotgun (WGS) entry which is preliminary data.</text>
</comment>
<dbReference type="Gene3D" id="1.10.287.1490">
    <property type="match status" value="1"/>
</dbReference>
<feature type="transmembrane region" description="Helical" evidence="3">
    <location>
        <begin position="93"/>
        <end position="110"/>
    </location>
</feature>
<feature type="region of interest" description="Disordered" evidence="2">
    <location>
        <begin position="1"/>
        <end position="33"/>
    </location>
</feature>
<reference evidence="4 5" key="1">
    <citation type="submission" date="2021-08" db="EMBL/GenBank/DDBJ databases">
        <title>Comparative Genomics Analysis of the Genus Qipengyuania Reveals Extensive Genetic Diversity and Metabolic Versatility, Including the Description of Fifteen Novel Species.</title>
        <authorList>
            <person name="Liu Y."/>
        </authorList>
    </citation>
    <scope>NUCLEOTIDE SEQUENCE [LARGE SCALE GENOMIC DNA]</scope>
    <source>
        <strain evidence="4 5">YG27</strain>
    </source>
</reference>
<keyword evidence="3" id="KW-0812">Transmembrane</keyword>
<gene>
    <name evidence="4" type="ORF">K3181_15295</name>
</gene>
<evidence type="ECO:0000313" key="4">
    <source>
        <dbReference type="EMBL" id="MBX7502805.1"/>
    </source>
</evidence>
<evidence type="ECO:0000256" key="3">
    <source>
        <dbReference type="SAM" id="Phobius"/>
    </source>
</evidence>
<feature type="transmembrane region" description="Helical" evidence="3">
    <location>
        <begin position="53"/>
        <end position="73"/>
    </location>
</feature>
<feature type="coiled-coil region" evidence="1">
    <location>
        <begin position="555"/>
        <end position="596"/>
    </location>
</feature>
<evidence type="ECO:0000256" key="2">
    <source>
        <dbReference type="SAM" id="MobiDB-lite"/>
    </source>
</evidence>
<dbReference type="EMBL" id="JAIGNU010000004">
    <property type="protein sequence ID" value="MBX7502805.1"/>
    <property type="molecule type" value="Genomic_DNA"/>
</dbReference>